<feature type="compositionally biased region" description="Basic residues" evidence="1">
    <location>
        <begin position="151"/>
        <end position="170"/>
    </location>
</feature>
<feature type="compositionally biased region" description="Basic residues" evidence="1">
    <location>
        <begin position="221"/>
        <end position="233"/>
    </location>
</feature>
<accession>A0AAX6H798</accession>
<protein>
    <submittedName>
        <fullName evidence="2">Pentatricopeptide repeat-containing protein</fullName>
    </submittedName>
</protein>
<dbReference type="Proteomes" id="UP001140949">
    <property type="component" value="Unassembled WGS sequence"/>
</dbReference>
<dbReference type="EMBL" id="JANAVB010011799">
    <property type="protein sequence ID" value="KAJ6836869.1"/>
    <property type="molecule type" value="Genomic_DNA"/>
</dbReference>
<feature type="region of interest" description="Disordered" evidence="1">
    <location>
        <begin position="1"/>
        <end position="77"/>
    </location>
</feature>
<evidence type="ECO:0000256" key="1">
    <source>
        <dbReference type="SAM" id="MobiDB-lite"/>
    </source>
</evidence>
<feature type="compositionally biased region" description="Pro residues" evidence="1">
    <location>
        <begin position="241"/>
        <end position="252"/>
    </location>
</feature>
<feature type="compositionally biased region" description="Gly residues" evidence="1">
    <location>
        <begin position="341"/>
        <end position="355"/>
    </location>
</feature>
<sequence>MGKIPPSMRSAKLPMALLKPPPSTSSPSPSPHRRPLLKKPIKKNTKKKQQQQPPPPPPPPKIFDSPSLPSAISRLGSLPAGVDPDSLLHSFCNTGASPQDSLSFLDHLTTAHPFSPSLSTLHVLLTHFCLHPSHPDPLPVLRLLPLPPPPLHRRPRRPRPLLRRPPRRRLLPPPPRPPFPPLPRPLHLQLPRPHPRQVPLRLLRPLLHPADGLLPLLPPARPRHLHHPRRRRLPLQEPPRGHPPPLPPPLLRLPPRLLPLQHHHEGLLHGRPARRRHGGLQPDEGRRRRARPGHLQHPHIRPLQGWDDRPGQEVPRRHGRHGGLPRHRQLHLAHERDVQEGGRGGGGRAAGGDGGHGVRPERVHLQHSADGAVQGEAHGQGHGDVCLHEGGGNEAPVPGLRDPREDAVPGEQGRGGLRGV</sequence>
<feature type="compositionally biased region" description="Basic residues" evidence="1">
    <location>
        <begin position="287"/>
        <end position="300"/>
    </location>
</feature>
<feature type="region of interest" description="Disordered" evidence="1">
    <location>
        <begin position="218"/>
        <end position="360"/>
    </location>
</feature>
<reference evidence="2" key="2">
    <citation type="submission" date="2023-04" db="EMBL/GenBank/DDBJ databases">
        <authorList>
            <person name="Bruccoleri R.E."/>
            <person name="Oakeley E.J."/>
            <person name="Faust A.-M."/>
            <person name="Dessus-Babus S."/>
            <person name="Altorfer M."/>
            <person name="Burckhardt D."/>
            <person name="Oertli M."/>
            <person name="Naumann U."/>
            <person name="Petersen F."/>
            <person name="Wong J."/>
        </authorList>
    </citation>
    <scope>NUCLEOTIDE SEQUENCE</scope>
    <source>
        <strain evidence="2">GSM-AAB239-AS_SAM_17_03QT</strain>
        <tissue evidence="2">Leaf</tissue>
    </source>
</reference>
<feature type="compositionally biased region" description="Basic and acidic residues" evidence="1">
    <location>
        <begin position="306"/>
        <end position="316"/>
    </location>
</feature>
<organism evidence="2 3">
    <name type="scientific">Iris pallida</name>
    <name type="common">Sweet iris</name>
    <dbReference type="NCBI Taxonomy" id="29817"/>
    <lineage>
        <taxon>Eukaryota</taxon>
        <taxon>Viridiplantae</taxon>
        <taxon>Streptophyta</taxon>
        <taxon>Embryophyta</taxon>
        <taxon>Tracheophyta</taxon>
        <taxon>Spermatophyta</taxon>
        <taxon>Magnoliopsida</taxon>
        <taxon>Liliopsida</taxon>
        <taxon>Asparagales</taxon>
        <taxon>Iridaceae</taxon>
        <taxon>Iridoideae</taxon>
        <taxon>Irideae</taxon>
        <taxon>Iris</taxon>
    </lineage>
</organism>
<dbReference type="AlphaFoldDB" id="A0AAX6H798"/>
<evidence type="ECO:0000313" key="3">
    <source>
        <dbReference type="Proteomes" id="UP001140949"/>
    </source>
</evidence>
<name>A0AAX6H798_IRIPA</name>
<reference evidence="2" key="1">
    <citation type="journal article" date="2023" name="GigaByte">
        <title>Genome assembly of the bearded iris, Iris pallida Lam.</title>
        <authorList>
            <person name="Bruccoleri R.E."/>
            <person name="Oakeley E.J."/>
            <person name="Faust A.M.E."/>
            <person name="Altorfer M."/>
            <person name="Dessus-Babus S."/>
            <person name="Burckhardt D."/>
            <person name="Oertli M."/>
            <person name="Naumann U."/>
            <person name="Petersen F."/>
            <person name="Wong J."/>
        </authorList>
    </citation>
    <scope>NUCLEOTIDE SEQUENCE</scope>
    <source>
        <strain evidence="2">GSM-AAB239-AS_SAM_17_03QT</strain>
    </source>
</reference>
<feature type="compositionally biased region" description="Pro residues" evidence="1">
    <location>
        <begin position="171"/>
        <end position="184"/>
    </location>
</feature>
<feature type="region of interest" description="Disordered" evidence="1">
    <location>
        <begin position="146"/>
        <end position="193"/>
    </location>
</feature>
<feature type="compositionally biased region" description="Basic residues" evidence="1">
    <location>
        <begin position="317"/>
        <end position="331"/>
    </location>
</feature>
<comment type="caution">
    <text evidence="2">The sequence shown here is derived from an EMBL/GenBank/DDBJ whole genome shotgun (WGS) entry which is preliminary data.</text>
</comment>
<gene>
    <name evidence="2" type="ORF">M6B38_324640</name>
</gene>
<evidence type="ECO:0000313" key="2">
    <source>
        <dbReference type="EMBL" id="KAJ6836869.1"/>
    </source>
</evidence>
<feature type="compositionally biased region" description="Pro residues" evidence="1">
    <location>
        <begin position="52"/>
        <end position="61"/>
    </location>
</feature>
<proteinExistence type="predicted"/>
<keyword evidence="3" id="KW-1185">Reference proteome</keyword>
<feature type="region of interest" description="Disordered" evidence="1">
    <location>
        <begin position="374"/>
        <end position="420"/>
    </location>
</feature>
<feature type="compositionally biased region" description="Basic residues" evidence="1">
    <location>
        <begin position="31"/>
        <end position="49"/>
    </location>
</feature>
<feature type="compositionally biased region" description="Pro residues" evidence="1">
    <location>
        <begin position="19"/>
        <end position="30"/>
    </location>
</feature>